<dbReference type="InterPro" id="IPR036220">
    <property type="entry name" value="UDP-Glc/GDP-Man_DH_C_sf"/>
</dbReference>
<keyword evidence="3" id="KW-0520">NAD</keyword>
<dbReference type="GO" id="GO:0000271">
    <property type="term" value="P:polysaccharide biosynthetic process"/>
    <property type="evidence" value="ECO:0007669"/>
    <property type="project" value="InterPro"/>
</dbReference>
<dbReference type="InterPro" id="IPR017476">
    <property type="entry name" value="UDP-Glc/GDP-Man"/>
</dbReference>
<evidence type="ECO:0000256" key="1">
    <source>
        <dbReference type="ARBA" id="ARBA00006601"/>
    </source>
</evidence>
<dbReference type="InterPro" id="IPR028359">
    <property type="entry name" value="UDP_ManNAc/GlcNAc_DH"/>
</dbReference>
<dbReference type="SUPFAM" id="SSF52413">
    <property type="entry name" value="UDP-glucose/GDP-mannose dehydrogenase C-terminal domain"/>
    <property type="match status" value="1"/>
</dbReference>
<evidence type="ECO:0000259" key="5">
    <source>
        <dbReference type="SMART" id="SM00984"/>
    </source>
</evidence>
<accession>A0AAV5NW97</accession>
<dbReference type="InterPro" id="IPR014026">
    <property type="entry name" value="UDP-Glc/GDP-Man_DH_dimer"/>
</dbReference>
<dbReference type="InterPro" id="IPR036291">
    <property type="entry name" value="NAD(P)-bd_dom_sf"/>
</dbReference>
<dbReference type="PANTHER" id="PTHR43491:SF2">
    <property type="entry name" value="UDP-N-ACETYL-D-MANNOSAMINE DEHYDROGENASE"/>
    <property type="match status" value="1"/>
</dbReference>
<dbReference type="PANTHER" id="PTHR43491">
    <property type="entry name" value="UDP-N-ACETYL-D-MANNOSAMINE DEHYDROGENASE"/>
    <property type="match status" value="1"/>
</dbReference>
<feature type="domain" description="UDP-glucose/GDP-mannose dehydrogenase C-terminal" evidence="5">
    <location>
        <begin position="315"/>
        <end position="415"/>
    </location>
</feature>
<dbReference type="AlphaFoldDB" id="A0AAV5NW97"/>
<gene>
    <name evidence="6" type="primary">vipA</name>
    <name evidence="6" type="ORF">GCM10007932_42340</name>
</gene>
<dbReference type="NCBIfam" id="TIGR03026">
    <property type="entry name" value="NDP-sugDHase"/>
    <property type="match status" value="1"/>
</dbReference>
<evidence type="ECO:0000256" key="3">
    <source>
        <dbReference type="ARBA" id="ARBA00023027"/>
    </source>
</evidence>
<evidence type="ECO:0000313" key="7">
    <source>
        <dbReference type="Proteomes" id="UP001156690"/>
    </source>
</evidence>
<dbReference type="GO" id="GO:0016616">
    <property type="term" value="F:oxidoreductase activity, acting on the CH-OH group of donors, NAD or NADP as acceptor"/>
    <property type="evidence" value="ECO:0007669"/>
    <property type="project" value="InterPro"/>
</dbReference>
<dbReference type="SUPFAM" id="SSF48179">
    <property type="entry name" value="6-phosphogluconate dehydrogenase C-terminal domain-like"/>
    <property type="match status" value="1"/>
</dbReference>
<dbReference type="PIRSF" id="PIRSF500136">
    <property type="entry name" value="UDP_ManNAc_DH"/>
    <property type="match status" value="1"/>
</dbReference>
<evidence type="ECO:0000256" key="2">
    <source>
        <dbReference type="ARBA" id="ARBA00023002"/>
    </source>
</evidence>
<dbReference type="SUPFAM" id="SSF51735">
    <property type="entry name" value="NAD(P)-binding Rossmann-fold domains"/>
    <property type="match status" value="1"/>
</dbReference>
<name>A0AAV5NW97_9VIBR</name>
<dbReference type="SMART" id="SM00984">
    <property type="entry name" value="UDPG_MGDP_dh_C"/>
    <property type="match status" value="1"/>
</dbReference>
<reference evidence="7" key="1">
    <citation type="journal article" date="2019" name="Int. J. Syst. Evol. Microbiol.">
        <title>The Global Catalogue of Microorganisms (GCM) 10K type strain sequencing project: providing services to taxonomists for standard genome sequencing and annotation.</title>
        <authorList>
            <consortium name="The Broad Institute Genomics Platform"/>
            <consortium name="The Broad Institute Genome Sequencing Center for Infectious Disease"/>
            <person name="Wu L."/>
            <person name="Ma J."/>
        </authorList>
    </citation>
    <scope>NUCLEOTIDE SEQUENCE [LARGE SCALE GENOMIC DNA]</scope>
    <source>
        <strain evidence="7">NBRC 15640</strain>
    </source>
</reference>
<dbReference type="InterPro" id="IPR001732">
    <property type="entry name" value="UDP-Glc/GDP-Man_DH_N"/>
</dbReference>
<dbReference type="GO" id="GO:0051287">
    <property type="term" value="F:NAD binding"/>
    <property type="evidence" value="ECO:0007669"/>
    <property type="project" value="InterPro"/>
</dbReference>
<dbReference type="Proteomes" id="UP001156690">
    <property type="component" value="Unassembled WGS sequence"/>
</dbReference>
<keyword evidence="7" id="KW-1185">Reference proteome</keyword>
<dbReference type="Pfam" id="PF03721">
    <property type="entry name" value="UDPG_MGDP_dh_N"/>
    <property type="match status" value="1"/>
</dbReference>
<comment type="caution">
    <text evidence="6">The sequence shown here is derived from an EMBL/GenBank/DDBJ whole genome shotgun (WGS) entry which is preliminary data.</text>
</comment>
<sequence>MFKEYKIAVIGMGYVGLPLALSFGTKYNTIGYDISKKRIWELKDRIDINSEHEFEEFVSASYLQFSDDSNDLKECDIFIVTVPTPVTECMTPDFNPLISASSLVGASIKKGSVIIYESTVYPGATEQVCVPVIERSSGLKFNTDFFVGYSPERINPGDERKFKDIVKLTSGSTPESARFINNLYSSVVEAGTYLCDSVQVAEAAKVVENIQRDVNIALMNELSIIFNKIDLDIHSVLEACRTKWNFINFVPGLVGGHCIGIDPYYLIARASDAHVTPKLISTSRKINESISDYVVSNVLEHLSKSNINNYKQSVLVLGVTFKENCSDIRNSKVLDIIFSLLNNDLDVDVYDPIADAKELESEHNISLLKDLPRRKYNCVIFAVNHDDFIEISSKKYLDFLENDGSVFDLKNILPQEMASFRL</sequence>
<organism evidence="6 7">
    <name type="scientific">Vibrio penaeicida</name>
    <dbReference type="NCBI Taxonomy" id="104609"/>
    <lineage>
        <taxon>Bacteria</taxon>
        <taxon>Pseudomonadati</taxon>
        <taxon>Pseudomonadota</taxon>
        <taxon>Gammaproteobacteria</taxon>
        <taxon>Vibrionales</taxon>
        <taxon>Vibrionaceae</taxon>
        <taxon>Vibrio</taxon>
    </lineage>
</organism>
<dbReference type="RefSeq" id="WP_224056025.1">
    <property type="nucleotide sequence ID" value="NZ_AP025144.1"/>
</dbReference>
<dbReference type="Gene3D" id="3.40.50.720">
    <property type="entry name" value="NAD(P)-binding Rossmann-like Domain"/>
    <property type="match status" value="2"/>
</dbReference>
<dbReference type="PIRSF" id="PIRSF000124">
    <property type="entry name" value="UDPglc_GDPman_dh"/>
    <property type="match status" value="1"/>
</dbReference>
<dbReference type="GO" id="GO:0016628">
    <property type="term" value="F:oxidoreductase activity, acting on the CH-CH group of donors, NAD or NADP as acceptor"/>
    <property type="evidence" value="ECO:0007669"/>
    <property type="project" value="InterPro"/>
</dbReference>
<dbReference type="InterPro" id="IPR008927">
    <property type="entry name" value="6-PGluconate_DH-like_C_sf"/>
</dbReference>
<proteinExistence type="inferred from homology"/>
<dbReference type="Pfam" id="PF03720">
    <property type="entry name" value="UDPG_MGDP_dh_C"/>
    <property type="match status" value="1"/>
</dbReference>
<keyword evidence="2" id="KW-0560">Oxidoreductase</keyword>
<comment type="similarity">
    <text evidence="1 4">Belongs to the UDP-glucose/GDP-mannose dehydrogenase family.</text>
</comment>
<protein>
    <submittedName>
        <fullName evidence="6">Vi polysaccharide biosynthesis protein VipA/TviB</fullName>
    </submittedName>
</protein>
<evidence type="ECO:0000313" key="6">
    <source>
        <dbReference type="EMBL" id="GLQ74872.1"/>
    </source>
</evidence>
<dbReference type="EMBL" id="BSNX01000066">
    <property type="protein sequence ID" value="GLQ74872.1"/>
    <property type="molecule type" value="Genomic_DNA"/>
</dbReference>
<dbReference type="InterPro" id="IPR014027">
    <property type="entry name" value="UDP-Glc/GDP-Man_DH_C"/>
</dbReference>
<evidence type="ECO:0000256" key="4">
    <source>
        <dbReference type="PIRNR" id="PIRNR000124"/>
    </source>
</evidence>
<dbReference type="Pfam" id="PF00984">
    <property type="entry name" value="UDPG_MGDP_dh"/>
    <property type="match status" value="1"/>
</dbReference>